<evidence type="ECO:0000313" key="1">
    <source>
        <dbReference type="EMBL" id="VAW81375.1"/>
    </source>
</evidence>
<proteinExistence type="predicted"/>
<reference evidence="1" key="1">
    <citation type="submission" date="2018-06" db="EMBL/GenBank/DDBJ databases">
        <authorList>
            <person name="Zhirakovskaya E."/>
        </authorList>
    </citation>
    <scope>NUCLEOTIDE SEQUENCE</scope>
</reference>
<organism evidence="1">
    <name type="scientific">hydrothermal vent metagenome</name>
    <dbReference type="NCBI Taxonomy" id="652676"/>
    <lineage>
        <taxon>unclassified sequences</taxon>
        <taxon>metagenomes</taxon>
        <taxon>ecological metagenomes</taxon>
    </lineage>
</organism>
<sequence length="312" mass="32777">ALAEAKAALVGYALSSNRPGELPCPDYGIGAGGLDGLSDACAGNGNFVTIGRLPWKTLGLPDLRDASGESLWYAPAIELGGNGPIMINSETVPSLRVIGNNAEPIAAVIIAPGKATSTQSRPQNLTAQMTPGRYLEAFNATADTNVSVIAPNVSTEFTDQVLLITRDKLMPVVERRVLAELRTTLNSFTALPNPTLNAGGDTTCTTGVSQGFLPQTCTTPVVAWPGWFIPNGWRALIWYAYDNPKSIIVDGTGGREAVLITAGPAINGQNPAAPRGLANLLDSIENSDNDLTFETPPIPISATNNDWLLIVK</sequence>
<protein>
    <submittedName>
        <fullName evidence="1">Uncharacterized protein</fullName>
    </submittedName>
</protein>
<dbReference type="EMBL" id="UOFK01000257">
    <property type="protein sequence ID" value="VAW81375.1"/>
    <property type="molecule type" value="Genomic_DNA"/>
</dbReference>
<accession>A0A3B0YKE3</accession>
<name>A0A3B0YKE3_9ZZZZ</name>
<dbReference type="AlphaFoldDB" id="A0A3B0YKE3"/>
<feature type="non-terminal residue" evidence="1">
    <location>
        <position position="1"/>
    </location>
</feature>
<gene>
    <name evidence="1" type="ORF">MNBD_GAMMA13-947</name>
</gene>